<evidence type="ECO:0000313" key="1">
    <source>
        <dbReference type="EMBL" id="KAL3692248.1"/>
    </source>
</evidence>
<proteinExistence type="predicted"/>
<keyword evidence="2" id="KW-1185">Reference proteome</keyword>
<dbReference type="AlphaFoldDB" id="A0ABD3HLI2"/>
<gene>
    <name evidence="1" type="ORF">R1sor_005899</name>
</gene>
<protein>
    <submittedName>
        <fullName evidence="1">Uncharacterized protein</fullName>
    </submittedName>
</protein>
<dbReference type="Proteomes" id="UP001633002">
    <property type="component" value="Unassembled WGS sequence"/>
</dbReference>
<sequence>MKPDLPWKPSVFLRVVRPLARLKIKDYVLQWLFGEKWAFDMILLSILGEEGKILVAECDHERLHLKLVFHDGFDYFCKQEEERKNVFDDVDWCRFSHVINKRLMIDQFVTKRMNKIVRTLRGPDPWKACQRELAFHKTLGSQVDIRDWIGAEMTKMLERRNFVLRGNVDSFSLSRLMELRPFDILDLNAMLVLPSDGKHNVVVDKAPGEQVGGIFPHKIPDAVLGNMMDLLLVRKVEDKKMYNARPYVATRFKKHKSVHADDKSAHKDGRALVTDLEEEKIDMKGEQVAGQDNVTLKVKGEQEAEQTIVQGEQEEEGHVIGGEKEEAMQFYVTSKKLFRKYPDVSVDGHGNENLNRGTIESTNIYHNSEAIQRAHFKRRIPTSTSLFPIT</sequence>
<dbReference type="EMBL" id="JBJQOH010000003">
    <property type="protein sequence ID" value="KAL3692248.1"/>
    <property type="molecule type" value="Genomic_DNA"/>
</dbReference>
<evidence type="ECO:0000313" key="2">
    <source>
        <dbReference type="Proteomes" id="UP001633002"/>
    </source>
</evidence>
<name>A0ABD3HLI2_9MARC</name>
<comment type="caution">
    <text evidence="1">The sequence shown here is derived from an EMBL/GenBank/DDBJ whole genome shotgun (WGS) entry which is preliminary data.</text>
</comment>
<organism evidence="1 2">
    <name type="scientific">Riccia sorocarpa</name>
    <dbReference type="NCBI Taxonomy" id="122646"/>
    <lineage>
        <taxon>Eukaryota</taxon>
        <taxon>Viridiplantae</taxon>
        <taxon>Streptophyta</taxon>
        <taxon>Embryophyta</taxon>
        <taxon>Marchantiophyta</taxon>
        <taxon>Marchantiopsida</taxon>
        <taxon>Marchantiidae</taxon>
        <taxon>Marchantiales</taxon>
        <taxon>Ricciaceae</taxon>
        <taxon>Riccia</taxon>
    </lineage>
</organism>
<accession>A0ABD3HLI2</accession>
<reference evidence="1 2" key="1">
    <citation type="submission" date="2024-09" db="EMBL/GenBank/DDBJ databases">
        <title>Chromosome-scale assembly of Riccia sorocarpa.</title>
        <authorList>
            <person name="Paukszto L."/>
        </authorList>
    </citation>
    <scope>NUCLEOTIDE SEQUENCE [LARGE SCALE GENOMIC DNA]</scope>
    <source>
        <strain evidence="1">LP-2024</strain>
        <tissue evidence="1">Aerial parts of the thallus</tissue>
    </source>
</reference>